<dbReference type="InterPro" id="IPR001509">
    <property type="entry name" value="Epimerase_deHydtase"/>
</dbReference>
<protein>
    <submittedName>
        <fullName evidence="2">NADH dehydrogenase</fullName>
    </submittedName>
</protein>
<dbReference type="PANTHER" id="PTHR12126:SF11">
    <property type="entry name" value="NADH DEHYDROGENASE [UBIQUINONE] 1 ALPHA SUBCOMPLEX SUBUNIT 9, MITOCHONDRIAL"/>
    <property type="match status" value="1"/>
</dbReference>
<reference evidence="3" key="1">
    <citation type="submission" date="2017-01" db="EMBL/GenBank/DDBJ databases">
        <authorList>
            <person name="Varghese N."/>
            <person name="Submissions S."/>
        </authorList>
    </citation>
    <scope>NUCLEOTIDE SEQUENCE [LARGE SCALE GENOMIC DNA]</scope>
    <source>
        <strain evidence="3">CGMCC 1.7737</strain>
    </source>
</reference>
<gene>
    <name evidence="2" type="ORF">SAMN05421858_1283</name>
</gene>
<feature type="domain" description="NAD-dependent epimerase/dehydratase" evidence="1">
    <location>
        <begin position="8"/>
        <end position="193"/>
    </location>
</feature>
<dbReference type="AlphaFoldDB" id="A0A1N6XUF8"/>
<evidence type="ECO:0000259" key="1">
    <source>
        <dbReference type="Pfam" id="PF01370"/>
    </source>
</evidence>
<dbReference type="InterPro" id="IPR051207">
    <property type="entry name" value="ComplexI_NDUFA9_subunit"/>
</dbReference>
<dbReference type="GO" id="GO:0044877">
    <property type="term" value="F:protein-containing complex binding"/>
    <property type="evidence" value="ECO:0007669"/>
    <property type="project" value="TreeGrafter"/>
</dbReference>
<dbReference type="Pfam" id="PF01370">
    <property type="entry name" value="Epimerase"/>
    <property type="match status" value="1"/>
</dbReference>
<organism evidence="2 3">
    <name type="scientific">Haladaptatus litoreus</name>
    <dbReference type="NCBI Taxonomy" id="553468"/>
    <lineage>
        <taxon>Archaea</taxon>
        <taxon>Methanobacteriati</taxon>
        <taxon>Methanobacteriota</taxon>
        <taxon>Stenosarchaea group</taxon>
        <taxon>Halobacteria</taxon>
        <taxon>Halobacteriales</taxon>
        <taxon>Haladaptataceae</taxon>
        <taxon>Haladaptatus</taxon>
    </lineage>
</organism>
<sequence>MPDSSTDVVTGAFSFTGSYIADRLLDAGRDVVTLTNHPNRRTAFSERVRTEPYAFDDFDALIEILTGVDTLYNTYWIRIPRDGTTFADAIDNSRTLIEAADAAGVRRLVHFSVSNPSRSAPPYYRGKAKVEEIVTASDLSTAILRPTLIFGVEDILLNNIAWFMRRLPVFGVFGNGDYRVQPVYAGDVADIAIEHGQRNENVTIDVAGPDVYTFEELLQEFAHLLDVRCRILRLPLRFAYAGVKLLELFVDDTILTWDEATVLMDGYLTTDTPPRGTTKFTDWVRENAESLGRDYASFRERHGR</sequence>
<dbReference type="OrthoDB" id="213145at2157"/>
<dbReference type="SUPFAM" id="SSF51735">
    <property type="entry name" value="NAD(P)-binding Rossmann-fold domains"/>
    <property type="match status" value="1"/>
</dbReference>
<proteinExistence type="predicted"/>
<evidence type="ECO:0000313" key="3">
    <source>
        <dbReference type="Proteomes" id="UP000186914"/>
    </source>
</evidence>
<dbReference type="InterPro" id="IPR036291">
    <property type="entry name" value="NAD(P)-bd_dom_sf"/>
</dbReference>
<accession>A0A1N6XUF8</accession>
<dbReference type="Proteomes" id="UP000186914">
    <property type="component" value="Unassembled WGS sequence"/>
</dbReference>
<name>A0A1N6XUF8_9EURY</name>
<dbReference type="RefSeq" id="WP_076428974.1">
    <property type="nucleotide sequence ID" value="NZ_FTNO01000001.1"/>
</dbReference>
<dbReference type="PANTHER" id="PTHR12126">
    <property type="entry name" value="NADH-UBIQUINONE OXIDOREDUCTASE 39 KDA SUBUNIT-RELATED"/>
    <property type="match status" value="1"/>
</dbReference>
<dbReference type="Gene3D" id="3.40.50.720">
    <property type="entry name" value="NAD(P)-binding Rossmann-like Domain"/>
    <property type="match status" value="1"/>
</dbReference>
<dbReference type="EMBL" id="FTNO01000001">
    <property type="protein sequence ID" value="SIR06075.1"/>
    <property type="molecule type" value="Genomic_DNA"/>
</dbReference>
<keyword evidence="3" id="KW-1185">Reference proteome</keyword>
<evidence type="ECO:0000313" key="2">
    <source>
        <dbReference type="EMBL" id="SIR06075.1"/>
    </source>
</evidence>